<dbReference type="STRING" id="1121117.SAMN02745977_00822"/>
<feature type="domain" description="PepSY" evidence="3">
    <location>
        <begin position="43"/>
        <end position="101"/>
    </location>
</feature>
<gene>
    <name evidence="4" type="ORF">SAMN02745977_00822</name>
</gene>
<sequence>MKRNTSIATLIAAASIATAGSLAFAGQDGNRDKDRYSELFNSKITLQHAIASAQLAHPDGRVIKAELEQDKDTLYYEVDVVKANKRVFEVHVDAADGKVISNDMQGSTARQDRTGTKGQS</sequence>
<reference evidence="4 5" key="1">
    <citation type="submission" date="2016-10" db="EMBL/GenBank/DDBJ databases">
        <authorList>
            <person name="de Groot N.N."/>
        </authorList>
    </citation>
    <scope>NUCLEOTIDE SEQUENCE [LARGE SCALE GENOMIC DNA]</scope>
    <source>
        <strain evidence="4 5">DSM 15123</strain>
    </source>
</reference>
<proteinExistence type="predicted"/>
<protein>
    <submittedName>
        <fullName evidence="4">Uncharacterized membrane protein YkoI</fullName>
    </submittedName>
</protein>
<feature type="compositionally biased region" description="Basic and acidic residues" evidence="1">
    <location>
        <begin position="110"/>
        <end position="120"/>
    </location>
</feature>
<dbReference type="Gene3D" id="3.10.450.40">
    <property type="match status" value="1"/>
</dbReference>
<evidence type="ECO:0000313" key="4">
    <source>
        <dbReference type="EMBL" id="SEN23178.1"/>
    </source>
</evidence>
<evidence type="ECO:0000313" key="5">
    <source>
        <dbReference type="Proteomes" id="UP000199531"/>
    </source>
</evidence>
<dbReference type="OrthoDB" id="1919149at2"/>
<feature type="region of interest" description="Disordered" evidence="1">
    <location>
        <begin position="101"/>
        <end position="120"/>
    </location>
</feature>
<evidence type="ECO:0000259" key="3">
    <source>
        <dbReference type="Pfam" id="PF03413"/>
    </source>
</evidence>
<accession>A0A1H8EWR1</accession>
<name>A0A1H8EWR1_9BURK</name>
<evidence type="ECO:0000256" key="1">
    <source>
        <dbReference type="SAM" id="MobiDB-lite"/>
    </source>
</evidence>
<keyword evidence="5" id="KW-1185">Reference proteome</keyword>
<dbReference type="Pfam" id="PF03413">
    <property type="entry name" value="PepSY"/>
    <property type="match status" value="1"/>
</dbReference>
<evidence type="ECO:0000256" key="2">
    <source>
        <dbReference type="SAM" id="SignalP"/>
    </source>
</evidence>
<organism evidence="4 5">
    <name type="scientific">Brachymonas denitrificans DSM 15123</name>
    <dbReference type="NCBI Taxonomy" id="1121117"/>
    <lineage>
        <taxon>Bacteria</taxon>
        <taxon>Pseudomonadati</taxon>
        <taxon>Pseudomonadota</taxon>
        <taxon>Betaproteobacteria</taxon>
        <taxon>Burkholderiales</taxon>
        <taxon>Comamonadaceae</taxon>
        <taxon>Brachymonas</taxon>
    </lineage>
</organism>
<dbReference type="EMBL" id="FOCW01000001">
    <property type="protein sequence ID" value="SEN23178.1"/>
    <property type="molecule type" value="Genomic_DNA"/>
</dbReference>
<keyword evidence="2" id="KW-0732">Signal</keyword>
<dbReference type="InterPro" id="IPR025711">
    <property type="entry name" value="PepSY"/>
</dbReference>
<dbReference type="AlphaFoldDB" id="A0A1H8EWR1"/>
<dbReference type="Proteomes" id="UP000199531">
    <property type="component" value="Unassembled WGS sequence"/>
</dbReference>
<dbReference type="RefSeq" id="WP_091814167.1">
    <property type="nucleotide sequence ID" value="NZ_FOCW01000001.1"/>
</dbReference>
<feature type="signal peptide" evidence="2">
    <location>
        <begin position="1"/>
        <end position="19"/>
    </location>
</feature>
<feature type="chain" id="PRO_5011663073" evidence="2">
    <location>
        <begin position="20"/>
        <end position="120"/>
    </location>
</feature>